<dbReference type="FunFam" id="3.40.50.300:FF:001447">
    <property type="entry name" value="Ras-related protein Rab-1B"/>
    <property type="match status" value="1"/>
</dbReference>
<dbReference type="InterPro" id="IPR005225">
    <property type="entry name" value="Small_GTP-bd"/>
</dbReference>
<reference evidence="2" key="1">
    <citation type="submission" date="2021-09" db="EMBL/GenBank/DDBJ databases">
        <authorList>
            <consortium name="AG Swart"/>
            <person name="Singh M."/>
            <person name="Singh A."/>
            <person name="Seah K."/>
            <person name="Emmerich C."/>
        </authorList>
    </citation>
    <scope>NUCLEOTIDE SEQUENCE</scope>
    <source>
        <strain evidence="2">ATCC30299</strain>
    </source>
</reference>
<evidence type="ECO:0000256" key="1">
    <source>
        <dbReference type="ARBA" id="ARBA00006270"/>
    </source>
</evidence>
<dbReference type="InterPro" id="IPR050209">
    <property type="entry name" value="Rab_GTPases_membrane_traffic"/>
</dbReference>
<dbReference type="GO" id="GO:0003924">
    <property type="term" value="F:GTPase activity"/>
    <property type="evidence" value="ECO:0007669"/>
    <property type="project" value="InterPro"/>
</dbReference>
<sequence length="182" mass="21403">MVDSEYDYLLRIIIVGDTNVGKSSLMTRFEKNVFYPDDWNLFPSSFMNKYEQFDDCFVRMMIWDGSKARRYNDLPTVGFLDKEIIMLVFDLSSRETFNHVDLWHTKAQKNTQKSTVFVLIGNKNDLPREVSDAEARQKARMMSVTYVETSAKTGENIHTAFRINTEEAIQNIRRNYDKLIKK</sequence>
<keyword evidence="3" id="KW-1185">Reference proteome</keyword>
<dbReference type="PRINTS" id="PR00449">
    <property type="entry name" value="RASTRNSFRMNG"/>
</dbReference>
<dbReference type="PROSITE" id="PS51421">
    <property type="entry name" value="RAS"/>
    <property type="match status" value="1"/>
</dbReference>
<dbReference type="EMBL" id="CAJZBQ010000020">
    <property type="protein sequence ID" value="CAG9318008.1"/>
    <property type="molecule type" value="Genomic_DNA"/>
</dbReference>
<dbReference type="SMART" id="SM00174">
    <property type="entry name" value="RHO"/>
    <property type="match status" value="1"/>
</dbReference>
<comment type="caution">
    <text evidence="2">The sequence shown here is derived from an EMBL/GenBank/DDBJ whole genome shotgun (WGS) entry which is preliminary data.</text>
</comment>
<evidence type="ECO:0000313" key="2">
    <source>
        <dbReference type="EMBL" id="CAG9318008.1"/>
    </source>
</evidence>
<evidence type="ECO:0000313" key="3">
    <source>
        <dbReference type="Proteomes" id="UP001162131"/>
    </source>
</evidence>
<dbReference type="Pfam" id="PF00071">
    <property type="entry name" value="Ras"/>
    <property type="match status" value="1"/>
</dbReference>
<dbReference type="GO" id="GO:0005525">
    <property type="term" value="F:GTP binding"/>
    <property type="evidence" value="ECO:0007669"/>
    <property type="project" value="InterPro"/>
</dbReference>
<comment type="similarity">
    <text evidence="1">Belongs to the small GTPase superfamily. Rab family.</text>
</comment>
<dbReference type="CDD" id="cd00154">
    <property type="entry name" value="Rab"/>
    <property type="match status" value="1"/>
</dbReference>
<proteinExistence type="inferred from homology"/>
<dbReference type="Gene3D" id="3.40.50.300">
    <property type="entry name" value="P-loop containing nucleotide triphosphate hydrolases"/>
    <property type="match status" value="1"/>
</dbReference>
<dbReference type="SMART" id="SM00173">
    <property type="entry name" value="RAS"/>
    <property type="match status" value="1"/>
</dbReference>
<gene>
    <name evidence="2" type="ORF">BSTOLATCC_MIC20492</name>
</gene>
<dbReference type="InterPro" id="IPR027417">
    <property type="entry name" value="P-loop_NTPase"/>
</dbReference>
<protein>
    <submittedName>
        <fullName evidence="2">Uncharacterized protein</fullName>
    </submittedName>
</protein>
<dbReference type="SUPFAM" id="SSF52540">
    <property type="entry name" value="P-loop containing nucleoside triphosphate hydrolases"/>
    <property type="match status" value="1"/>
</dbReference>
<accession>A0AAU9IWC3</accession>
<dbReference type="PANTHER" id="PTHR47979">
    <property type="entry name" value="DRAB11-RELATED"/>
    <property type="match status" value="1"/>
</dbReference>
<dbReference type="PROSITE" id="PS51419">
    <property type="entry name" value="RAB"/>
    <property type="match status" value="1"/>
</dbReference>
<dbReference type="AlphaFoldDB" id="A0AAU9IWC3"/>
<dbReference type="Proteomes" id="UP001162131">
    <property type="component" value="Unassembled WGS sequence"/>
</dbReference>
<dbReference type="SMART" id="SM00175">
    <property type="entry name" value="RAB"/>
    <property type="match status" value="1"/>
</dbReference>
<dbReference type="InterPro" id="IPR001806">
    <property type="entry name" value="Small_GTPase"/>
</dbReference>
<dbReference type="NCBIfam" id="TIGR00231">
    <property type="entry name" value="small_GTP"/>
    <property type="match status" value="1"/>
</dbReference>
<name>A0AAU9IWC3_9CILI</name>
<organism evidence="2 3">
    <name type="scientific">Blepharisma stoltei</name>
    <dbReference type="NCBI Taxonomy" id="1481888"/>
    <lineage>
        <taxon>Eukaryota</taxon>
        <taxon>Sar</taxon>
        <taxon>Alveolata</taxon>
        <taxon>Ciliophora</taxon>
        <taxon>Postciliodesmatophora</taxon>
        <taxon>Heterotrichea</taxon>
        <taxon>Heterotrichida</taxon>
        <taxon>Blepharismidae</taxon>
        <taxon>Blepharisma</taxon>
    </lineage>
</organism>